<reference evidence="1 2" key="1">
    <citation type="journal article" date="2006" name="Genome Biol.">
        <title>The genome of Rhizobium leguminosarum has recognizable core and accessory components.</title>
        <authorList>
            <person name="Young J.W."/>
            <person name="Crossman L.C."/>
            <person name="Johnston A.W.B."/>
            <person name="Thomson N.R."/>
            <person name="Ghazoui Z.F."/>
            <person name="Hull K.H."/>
            <person name="Wexler M."/>
            <person name="Curson A.R.J."/>
            <person name="Todd J.D."/>
            <person name="Poole P.S."/>
            <person name="Mauchline T.H."/>
            <person name="East A.K."/>
            <person name="Quail M.A."/>
            <person name="Churcher C."/>
            <person name="Arrowsmith C."/>
            <person name="Cherevach A."/>
            <person name="Chillingworth T."/>
            <person name="Clarke K."/>
            <person name="Cronin A."/>
            <person name="Davis P."/>
            <person name="Fraser A."/>
            <person name="Hance Z."/>
            <person name="Hauser H."/>
            <person name="Jagels K."/>
            <person name="Moule S."/>
            <person name="Mungall K."/>
            <person name="Norbertczak H."/>
            <person name="Rabbinowitsch E."/>
            <person name="Sanders M."/>
            <person name="Simmonds M."/>
            <person name="Whitehead S."/>
            <person name="Parkhill J."/>
        </authorList>
    </citation>
    <scope>NUCLEOTIDE SEQUENCE [LARGE SCALE GENOMIC DNA]</scope>
    <source>
        <strain evidence="2">DSM 114642 / LMG 32736 / 3841</strain>
    </source>
</reference>
<dbReference type="EMBL" id="AM236080">
    <property type="protein sequence ID" value="CAK06020.1"/>
    <property type="molecule type" value="Genomic_DNA"/>
</dbReference>
<dbReference type="Proteomes" id="UP000006575">
    <property type="component" value="Chromosome"/>
</dbReference>
<dbReference type="AlphaFoldDB" id="Q1MLY3"/>
<organism evidence="1 2">
    <name type="scientific">Rhizobium johnstonii (strain DSM 114642 / LMG 32736 / 3841)</name>
    <name type="common">Rhizobium leguminosarum bv. viciae</name>
    <dbReference type="NCBI Taxonomy" id="216596"/>
    <lineage>
        <taxon>Bacteria</taxon>
        <taxon>Pseudomonadati</taxon>
        <taxon>Pseudomonadota</taxon>
        <taxon>Alphaproteobacteria</taxon>
        <taxon>Hyphomicrobiales</taxon>
        <taxon>Rhizobiaceae</taxon>
        <taxon>Rhizobium/Agrobacterium group</taxon>
        <taxon>Rhizobium</taxon>
        <taxon>Rhizobium johnstonii</taxon>
    </lineage>
</organism>
<evidence type="ECO:0000313" key="2">
    <source>
        <dbReference type="Proteomes" id="UP000006575"/>
    </source>
</evidence>
<dbReference type="HOGENOM" id="CLU_1968780_0_0_5"/>
<protein>
    <submittedName>
        <fullName evidence="1">Uncharacterized protein</fullName>
    </submittedName>
</protein>
<sequence length="127" mass="13541">MTAPVATRHCQARFSAVGGLACAFNSHLAGGIGSEPARFQTPLVALDIVGAQLRQTELAFLKFPADQDEALLLGFAQCLQAGAFRGRLPSHAIGSVQQDHDLYNVASPWPMHTAGLHRFSNPLVPHS</sequence>
<accession>Q1MLY3</accession>
<name>Q1MLY3_RHIJ3</name>
<evidence type="ECO:0000313" key="1">
    <source>
        <dbReference type="EMBL" id="CAK06020.1"/>
    </source>
</evidence>
<dbReference type="EnsemblBacteria" id="CAK06020">
    <property type="protein sequence ID" value="CAK06020"/>
    <property type="gene ID" value="RL0527"/>
</dbReference>
<dbReference type="KEGG" id="rle:RL0527"/>
<gene>
    <name evidence="1" type="ordered locus">RL0527</name>
</gene>
<keyword evidence="2" id="KW-1185">Reference proteome</keyword>
<proteinExistence type="predicted"/>